<evidence type="ECO:0000256" key="15">
    <source>
        <dbReference type="ARBA" id="ARBA00023180"/>
    </source>
</evidence>
<keyword evidence="15" id="KW-0325">Glycoprotein</keyword>
<protein>
    <recommendedName>
        <fullName evidence="18">Receptor-like serine/threonine-protein kinase</fullName>
        <ecNumber evidence="18">2.7.11.1</ecNumber>
    </recommendedName>
</protein>
<evidence type="ECO:0000256" key="7">
    <source>
        <dbReference type="ARBA" id="ARBA00022734"/>
    </source>
</evidence>
<evidence type="ECO:0000256" key="19">
    <source>
        <dbReference type="PROSITE-ProRule" id="PRU10141"/>
    </source>
</evidence>
<dbReference type="Gene3D" id="2.90.10.10">
    <property type="entry name" value="Bulb-type lectin domain"/>
    <property type="match status" value="1"/>
</dbReference>
<evidence type="ECO:0000313" key="23">
    <source>
        <dbReference type="EMBL" id="KAK1287087.1"/>
    </source>
</evidence>
<dbReference type="FunFam" id="3.30.200.20:FF:000059">
    <property type="entry name" value="S-receptor-like serine/threonine-protein kinase"/>
    <property type="match status" value="1"/>
</dbReference>
<evidence type="ECO:0000256" key="17">
    <source>
        <dbReference type="ARBA" id="ARBA00048679"/>
    </source>
</evidence>
<dbReference type="SMART" id="SM00220">
    <property type="entry name" value="S_TKc"/>
    <property type="match status" value="1"/>
</dbReference>
<evidence type="ECO:0000256" key="20">
    <source>
        <dbReference type="SAM" id="Phobius"/>
    </source>
</evidence>
<evidence type="ECO:0000256" key="1">
    <source>
        <dbReference type="ARBA" id="ARBA00004479"/>
    </source>
</evidence>
<keyword evidence="13" id="KW-1015">Disulfide bond</keyword>
<keyword evidence="10 18" id="KW-0067">ATP-binding</keyword>
<dbReference type="SUPFAM" id="SSF51110">
    <property type="entry name" value="alpha-D-mannose-specific plant lectins"/>
    <property type="match status" value="2"/>
</dbReference>
<keyword evidence="3" id="KW-0245">EGF-like domain</keyword>
<organism evidence="23 24">
    <name type="scientific">Acorus calamus</name>
    <name type="common">Sweet flag</name>
    <dbReference type="NCBI Taxonomy" id="4465"/>
    <lineage>
        <taxon>Eukaryota</taxon>
        <taxon>Viridiplantae</taxon>
        <taxon>Streptophyta</taxon>
        <taxon>Embryophyta</taxon>
        <taxon>Tracheophyta</taxon>
        <taxon>Spermatophyta</taxon>
        <taxon>Magnoliopsida</taxon>
        <taxon>Liliopsida</taxon>
        <taxon>Acoraceae</taxon>
        <taxon>Acorus</taxon>
    </lineage>
</organism>
<dbReference type="InterPro" id="IPR051343">
    <property type="entry name" value="G-type_lectin_kinases/EP1-like"/>
</dbReference>
<comment type="subcellular location">
    <subcellularLocation>
        <location evidence="1">Membrane</location>
        <topology evidence="1">Single-pass type I membrane protein</topology>
    </subcellularLocation>
</comment>
<evidence type="ECO:0000259" key="21">
    <source>
        <dbReference type="PROSITE" id="PS50011"/>
    </source>
</evidence>
<evidence type="ECO:0000256" key="8">
    <source>
        <dbReference type="ARBA" id="ARBA00022741"/>
    </source>
</evidence>
<dbReference type="PROSITE" id="PS50927">
    <property type="entry name" value="BULB_LECTIN"/>
    <property type="match status" value="1"/>
</dbReference>
<dbReference type="FunFam" id="1.10.510.10:FF:000237">
    <property type="entry name" value="G-type lectin S-receptor-like serine/threonine-protein kinase"/>
    <property type="match status" value="1"/>
</dbReference>
<keyword evidence="14" id="KW-0675">Receptor</keyword>
<dbReference type="FunFam" id="2.90.10.30:FF:000001">
    <property type="entry name" value="Serine/threonine-protein kinase"/>
    <property type="match status" value="1"/>
</dbReference>
<comment type="similarity">
    <text evidence="18">Belongs to the protein kinase superfamily. Ser/Thr protein kinase family.</text>
</comment>
<evidence type="ECO:0000256" key="5">
    <source>
        <dbReference type="ARBA" id="ARBA00022692"/>
    </source>
</evidence>
<dbReference type="InterPro" id="IPR017441">
    <property type="entry name" value="Protein_kinase_ATP_BS"/>
</dbReference>
<dbReference type="PROSITE" id="PS50011">
    <property type="entry name" value="PROTEIN_KINASE_DOM"/>
    <property type="match status" value="1"/>
</dbReference>
<dbReference type="Pfam" id="PF00069">
    <property type="entry name" value="Pkinase"/>
    <property type="match status" value="1"/>
</dbReference>
<evidence type="ECO:0000256" key="6">
    <source>
        <dbReference type="ARBA" id="ARBA00022729"/>
    </source>
</evidence>
<dbReference type="PANTHER" id="PTHR47976:SF108">
    <property type="entry name" value="G-TYPE LECTIN S-RECEPTOR-LIKE SERINE_THREONINE-PROTEIN KINASE LECRK1"/>
    <property type="match status" value="1"/>
</dbReference>
<keyword evidence="8 18" id="KW-0547">Nucleotide-binding</keyword>
<dbReference type="SUPFAM" id="SSF56112">
    <property type="entry name" value="Protein kinase-like (PK-like)"/>
    <property type="match status" value="1"/>
</dbReference>
<dbReference type="InterPro" id="IPR024171">
    <property type="entry name" value="SRK-like_kinase"/>
</dbReference>
<evidence type="ECO:0000256" key="3">
    <source>
        <dbReference type="ARBA" id="ARBA00022536"/>
    </source>
</evidence>
<dbReference type="EC" id="2.7.11.1" evidence="18"/>
<evidence type="ECO:0000256" key="4">
    <source>
        <dbReference type="ARBA" id="ARBA00022679"/>
    </source>
</evidence>
<dbReference type="GO" id="GO:0004674">
    <property type="term" value="F:protein serine/threonine kinase activity"/>
    <property type="evidence" value="ECO:0007669"/>
    <property type="project" value="UniProtKB-KW"/>
</dbReference>
<dbReference type="InterPro" id="IPR001480">
    <property type="entry name" value="Bulb-type_lectin_dom"/>
</dbReference>
<dbReference type="Gene3D" id="2.90.10.30">
    <property type="match status" value="1"/>
</dbReference>
<evidence type="ECO:0000256" key="11">
    <source>
        <dbReference type="ARBA" id="ARBA00022989"/>
    </source>
</evidence>
<dbReference type="GO" id="GO:0005524">
    <property type="term" value="F:ATP binding"/>
    <property type="evidence" value="ECO:0007669"/>
    <property type="project" value="UniProtKB-UniRule"/>
</dbReference>
<feature type="binding site" evidence="19">
    <location>
        <position position="526"/>
    </location>
    <ligand>
        <name>ATP</name>
        <dbReference type="ChEBI" id="CHEBI:30616"/>
    </ligand>
</feature>
<dbReference type="EMBL" id="JAUJYO010000019">
    <property type="protein sequence ID" value="KAK1287087.1"/>
    <property type="molecule type" value="Genomic_DNA"/>
</dbReference>
<gene>
    <name evidence="23" type="primary">RLK1</name>
    <name evidence="23" type="ORF">QJS10_CPB19g00989</name>
</gene>
<dbReference type="InterPro" id="IPR036426">
    <property type="entry name" value="Bulb-type_lectin_dom_sf"/>
</dbReference>
<dbReference type="Gene3D" id="3.30.200.20">
    <property type="entry name" value="Phosphorylase Kinase, domain 1"/>
    <property type="match status" value="1"/>
</dbReference>
<evidence type="ECO:0000256" key="18">
    <source>
        <dbReference type="PIRNR" id="PIRNR000641"/>
    </source>
</evidence>
<keyword evidence="24" id="KW-1185">Reference proteome</keyword>
<reference evidence="23" key="1">
    <citation type="journal article" date="2023" name="Nat. Commun.">
        <title>Diploid and tetraploid genomes of Acorus and the evolution of monocots.</title>
        <authorList>
            <person name="Ma L."/>
            <person name="Liu K.W."/>
            <person name="Li Z."/>
            <person name="Hsiao Y.Y."/>
            <person name="Qi Y."/>
            <person name="Fu T."/>
            <person name="Tang G.D."/>
            <person name="Zhang D."/>
            <person name="Sun W.H."/>
            <person name="Liu D.K."/>
            <person name="Li Y."/>
            <person name="Chen G.Z."/>
            <person name="Liu X.D."/>
            <person name="Liao X.Y."/>
            <person name="Jiang Y.T."/>
            <person name="Yu X."/>
            <person name="Hao Y."/>
            <person name="Huang J."/>
            <person name="Zhao X.W."/>
            <person name="Ke S."/>
            <person name="Chen Y.Y."/>
            <person name="Wu W.L."/>
            <person name="Hsu J.L."/>
            <person name="Lin Y.F."/>
            <person name="Huang M.D."/>
            <person name="Li C.Y."/>
            <person name="Huang L."/>
            <person name="Wang Z.W."/>
            <person name="Zhao X."/>
            <person name="Zhong W.Y."/>
            <person name="Peng D.H."/>
            <person name="Ahmad S."/>
            <person name="Lan S."/>
            <person name="Zhang J.S."/>
            <person name="Tsai W.C."/>
            <person name="Van de Peer Y."/>
            <person name="Liu Z.J."/>
        </authorList>
    </citation>
    <scope>NUCLEOTIDE SEQUENCE</scope>
    <source>
        <strain evidence="23">CP</strain>
    </source>
</reference>
<dbReference type="GO" id="GO:0016020">
    <property type="term" value="C:membrane"/>
    <property type="evidence" value="ECO:0007669"/>
    <property type="project" value="UniProtKB-SubCell"/>
</dbReference>
<comment type="caution">
    <text evidence="23">The sequence shown here is derived from an EMBL/GenBank/DDBJ whole genome shotgun (WGS) entry which is preliminary data.</text>
</comment>
<comment type="catalytic activity">
    <reaction evidence="17 18">
        <text>L-seryl-[protein] + ATP = O-phospho-L-seryl-[protein] + ADP + H(+)</text>
        <dbReference type="Rhea" id="RHEA:17989"/>
        <dbReference type="Rhea" id="RHEA-COMP:9863"/>
        <dbReference type="Rhea" id="RHEA-COMP:11604"/>
        <dbReference type="ChEBI" id="CHEBI:15378"/>
        <dbReference type="ChEBI" id="CHEBI:29999"/>
        <dbReference type="ChEBI" id="CHEBI:30616"/>
        <dbReference type="ChEBI" id="CHEBI:83421"/>
        <dbReference type="ChEBI" id="CHEBI:456216"/>
        <dbReference type="EC" id="2.7.11.1"/>
    </reaction>
</comment>
<reference evidence="23" key="2">
    <citation type="submission" date="2023-06" db="EMBL/GenBank/DDBJ databases">
        <authorList>
            <person name="Ma L."/>
            <person name="Liu K.-W."/>
            <person name="Li Z."/>
            <person name="Hsiao Y.-Y."/>
            <person name="Qi Y."/>
            <person name="Fu T."/>
            <person name="Tang G."/>
            <person name="Zhang D."/>
            <person name="Sun W.-H."/>
            <person name="Liu D.-K."/>
            <person name="Li Y."/>
            <person name="Chen G.-Z."/>
            <person name="Liu X.-D."/>
            <person name="Liao X.-Y."/>
            <person name="Jiang Y.-T."/>
            <person name="Yu X."/>
            <person name="Hao Y."/>
            <person name="Huang J."/>
            <person name="Zhao X.-W."/>
            <person name="Ke S."/>
            <person name="Chen Y.-Y."/>
            <person name="Wu W.-L."/>
            <person name="Hsu J.-L."/>
            <person name="Lin Y.-F."/>
            <person name="Huang M.-D."/>
            <person name="Li C.-Y."/>
            <person name="Huang L."/>
            <person name="Wang Z.-W."/>
            <person name="Zhao X."/>
            <person name="Zhong W.-Y."/>
            <person name="Peng D.-H."/>
            <person name="Ahmad S."/>
            <person name="Lan S."/>
            <person name="Zhang J.-S."/>
            <person name="Tsai W.-C."/>
            <person name="Van De Peer Y."/>
            <person name="Liu Z.-J."/>
        </authorList>
    </citation>
    <scope>NUCLEOTIDE SEQUENCE</scope>
    <source>
        <strain evidence="23">CP</strain>
        <tissue evidence="23">Leaves</tissue>
    </source>
</reference>
<dbReference type="GO" id="GO:0051707">
    <property type="term" value="P:response to other organism"/>
    <property type="evidence" value="ECO:0007669"/>
    <property type="project" value="UniProtKB-ARBA"/>
</dbReference>
<dbReference type="InterPro" id="IPR011009">
    <property type="entry name" value="Kinase-like_dom_sf"/>
</dbReference>
<comment type="catalytic activity">
    <reaction evidence="16 18">
        <text>L-threonyl-[protein] + ATP = O-phospho-L-threonyl-[protein] + ADP + H(+)</text>
        <dbReference type="Rhea" id="RHEA:46608"/>
        <dbReference type="Rhea" id="RHEA-COMP:11060"/>
        <dbReference type="Rhea" id="RHEA-COMP:11605"/>
        <dbReference type="ChEBI" id="CHEBI:15378"/>
        <dbReference type="ChEBI" id="CHEBI:30013"/>
        <dbReference type="ChEBI" id="CHEBI:30616"/>
        <dbReference type="ChEBI" id="CHEBI:61977"/>
        <dbReference type="ChEBI" id="CHEBI:456216"/>
        <dbReference type="EC" id="2.7.11.1"/>
    </reaction>
</comment>
<evidence type="ECO:0000256" key="13">
    <source>
        <dbReference type="ARBA" id="ARBA00023157"/>
    </source>
</evidence>
<keyword evidence="12 20" id="KW-0472">Membrane</keyword>
<dbReference type="FunFam" id="2.90.10.10:FF:000013">
    <property type="entry name" value="G-type lectin S-receptor-like serine/threonine-protein kinase LECRK1"/>
    <property type="match status" value="1"/>
</dbReference>
<feature type="transmembrane region" description="Helical" evidence="20">
    <location>
        <begin position="434"/>
        <end position="461"/>
    </location>
</feature>
<sequence>MLMSRLTSKAQTYTNISLGSSLSALTQTTPSWTSPSGDFAFGFRPLSKDTTLFILAIYFNNIPEKTIIWSANGDNPAQAGSKLTLTHGGRLNLTNSSGQEIWTSYAGGGVVTHAAMLDNGNFVLATANSSINAWESFDQPTDTILPLQELSLGSALQAHLTEMDYSTGRFQIQIQPDGNLVFYYVAHPTGFSYGPYWSSNTVGSGTKLVFDASGSVYLALKNNTAYNVTESGISAKDYYQRGTLDPDGVFRQYIYPKINMSSRDNAWSIMASAAIHICASLKFQFGSGVCGFNSYCRLDSSQKSICECAKGYSFIDEDFKYKGCKPDFTTQRCDIDESKLYRFEEMLDTEWPDFNYEKYYPINEDECRSLCLEDCLCAVATFQSGNCWKKRLPLTNGMVKIGSGKTLIKVSIGNSTPPPLVPESNRRHKDQQTLIIIISLLLGSSTFLNMVFISAILIFLLCSHNKNTRRCRQDSSILEVNLQSFTYKELEEATDKFKEELGRGAFGIVYKGVLNSSPAIQVAVKKLDKMEEELQKEYENEVMTIGRTHHKNLVRLLGFCNEGPNRLLVYEFMSHGSLSRYLFEGGPKPEWHQRQKIAFGIGRGIAYLHEECRSQIIHCDIKPQNILLDDSLEARISDFGLAKFLNTGQTRTNTGIRGTKGYVAPEWFKKMAITAKVDVYSFGVMLLEIICCRKNVEMEMDNEEAAILTDWAYDCFREGRLDALVNDDEELSSDLQRFERFLKVAIWCIQEDPMLRPPMKKVRQMLEGAVEVAVPPDPSSYISSMQ</sequence>
<evidence type="ECO:0000259" key="22">
    <source>
        <dbReference type="PROSITE" id="PS50927"/>
    </source>
</evidence>
<dbReference type="Proteomes" id="UP001180020">
    <property type="component" value="Unassembled WGS sequence"/>
</dbReference>
<dbReference type="PANTHER" id="PTHR47976">
    <property type="entry name" value="G-TYPE LECTIN S-RECEPTOR-LIKE SERINE/THREONINE-PROTEIN KINASE SD2-5"/>
    <property type="match status" value="1"/>
</dbReference>
<dbReference type="SMART" id="SM00108">
    <property type="entry name" value="B_lectin"/>
    <property type="match status" value="1"/>
</dbReference>
<accession>A0AAV9CE98</accession>
<evidence type="ECO:0000256" key="2">
    <source>
        <dbReference type="ARBA" id="ARBA00022527"/>
    </source>
</evidence>
<keyword evidence="11 20" id="KW-1133">Transmembrane helix</keyword>
<evidence type="ECO:0000256" key="12">
    <source>
        <dbReference type="ARBA" id="ARBA00023136"/>
    </source>
</evidence>
<evidence type="ECO:0000256" key="9">
    <source>
        <dbReference type="ARBA" id="ARBA00022777"/>
    </source>
</evidence>
<dbReference type="Pfam" id="PF01453">
    <property type="entry name" value="B_lectin"/>
    <property type="match status" value="1"/>
</dbReference>
<keyword evidence="2 18" id="KW-0723">Serine/threonine-protein kinase</keyword>
<dbReference type="CDD" id="cd01098">
    <property type="entry name" value="PAN_AP_plant"/>
    <property type="match status" value="1"/>
</dbReference>
<dbReference type="PROSITE" id="PS00107">
    <property type="entry name" value="PROTEIN_KINASE_ATP"/>
    <property type="match status" value="1"/>
</dbReference>
<keyword evidence="7" id="KW-0430">Lectin</keyword>
<evidence type="ECO:0000256" key="14">
    <source>
        <dbReference type="ARBA" id="ARBA00023170"/>
    </source>
</evidence>
<evidence type="ECO:0000313" key="24">
    <source>
        <dbReference type="Proteomes" id="UP001180020"/>
    </source>
</evidence>
<dbReference type="InterPro" id="IPR008271">
    <property type="entry name" value="Ser/Thr_kinase_AS"/>
</dbReference>
<name>A0AAV9CE98_ACOCL</name>
<keyword evidence="5 20" id="KW-0812">Transmembrane</keyword>
<feature type="domain" description="Protein kinase" evidence="21">
    <location>
        <begin position="495"/>
        <end position="766"/>
    </location>
</feature>
<dbReference type="Gene3D" id="1.10.510.10">
    <property type="entry name" value="Transferase(Phosphotransferase) domain 1"/>
    <property type="match status" value="1"/>
</dbReference>
<proteinExistence type="inferred from homology"/>
<keyword evidence="9 18" id="KW-0418">Kinase</keyword>
<dbReference type="GO" id="GO:0030246">
    <property type="term" value="F:carbohydrate binding"/>
    <property type="evidence" value="ECO:0007669"/>
    <property type="project" value="UniProtKB-KW"/>
</dbReference>
<dbReference type="PIRSF" id="PIRSF000641">
    <property type="entry name" value="SRK"/>
    <property type="match status" value="1"/>
</dbReference>
<dbReference type="CDD" id="cd14066">
    <property type="entry name" value="STKc_IRAK"/>
    <property type="match status" value="1"/>
</dbReference>
<keyword evidence="4 18" id="KW-0808">Transferase</keyword>
<evidence type="ECO:0000256" key="10">
    <source>
        <dbReference type="ARBA" id="ARBA00022840"/>
    </source>
</evidence>
<keyword evidence="6" id="KW-0732">Signal</keyword>
<evidence type="ECO:0000256" key="16">
    <source>
        <dbReference type="ARBA" id="ARBA00047899"/>
    </source>
</evidence>
<dbReference type="AlphaFoldDB" id="A0AAV9CE98"/>
<dbReference type="InterPro" id="IPR000719">
    <property type="entry name" value="Prot_kinase_dom"/>
</dbReference>
<feature type="domain" description="Bulb-type lectin" evidence="22">
    <location>
        <begin position="19"/>
        <end position="137"/>
    </location>
</feature>
<dbReference type="PROSITE" id="PS00108">
    <property type="entry name" value="PROTEIN_KINASE_ST"/>
    <property type="match status" value="1"/>
</dbReference>